<reference evidence="3 4" key="1">
    <citation type="submission" date="2016-11" db="EMBL/GenBank/DDBJ databases">
        <title>Paenibacillus species isolates.</title>
        <authorList>
            <person name="Beno S.M."/>
        </authorList>
    </citation>
    <scope>NUCLEOTIDE SEQUENCE [LARGE SCALE GENOMIC DNA]</scope>
    <source>
        <strain evidence="3 4">FSL R5-0378</strain>
    </source>
</reference>
<dbReference type="EMBL" id="MRTP01000009">
    <property type="protein sequence ID" value="OMF51610.1"/>
    <property type="molecule type" value="Genomic_DNA"/>
</dbReference>
<protein>
    <recommendedName>
        <fullName evidence="2">NAD-dependent epimerase/dehydratase domain-containing protein</fullName>
    </recommendedName>
</protein>
<proteinExistence type="inferred from homology"/>
<comment type="caution">
    <text evidence="3">The sequence shown here is derived from an EMBL/GenBank/DDBJ whole genome shotgun (WGS) entry which is preliminary data.</text>
</comment>
<dbReference type="Proteomes" id="UP000187172">
    <property type="component" value="Unassembled WGS sequence"/>
</dbReference>
<accession>A0A1R1EIG9</accession>
<dbReference type="SUPFAM" id="SSF51735">
    <property type="entry name" value="NAD(P)-binding Rossmann-fold domains"/>
    <property type="match status" value="1"/>
</dbReference>
<dbReference type="InterPro" id="IPR036291">
    <property type="entry name" value="NAD(P)-bd_dom_sf"/>
</dbReference>
<feature type="domain" description="NAD-dependent epimerase/dehydratase" evidence="2">
    <location>
        <begin position="2"/>
        <end position="241"/>
    </location>
</feature>
<keyword evidence="4" id="KW-1185">Reference proteome</keyword>
<sequence>MIMITGGMGFIGLHAARALLDLGEDVIITRYREDRLPSFLVPYLNKRLFIETVDVLQAESLLGAGKKHAVTGLMHLASPRMNVPPAEGTQQTVQSLLHVLECGRRLEVRRVVLASSIAVYAGVEMPLWREDDALPVQAPYPMTAYKKVAETIGDFYSRQAGLEVVSARFSAFGPLARGLYFLPAQAVHAAVNGLPLSSYLRGGLLPYEEEGMDVAYVTDTAEALARLQTAPSLAHSVYNIGTGQVTTHKQMVEAILRVVPDARLELRPWKGDGPQYPAMDISRIYKELGWQPRYSLDLAIAEYAAWLRDGNPF</sequence>
<dbReference type="PANTHER" id="PTHR43000">
    <property type="entry name" value="DTDP-D-GLUCOSE 4,6-DEHYDRATASE-RELATED"/>
    <property type="match status" value="1"/>
</dbReference>
<dbReference type="STRING" id="297318.BK138_25455"/>
<dbReference type="AlphaFoldDB" id="A0A1R1EIG9"/>
<evidence type="ECO:0000313" key="4">
    <source>
        <dbReference type="Proteomes" id="UP000187172"/>
    </source>
</evidence>
<organism evidence="3 4">
    <name type="scientific">Paenibacillus rhizosphaerae</name>
    <dbReference type="NCBI Taxonomy" id="297318"/>
    <lineage>
        <taxon>Bacteria</taxon>
        <taxon>Bacillati</taxon>
        <taxon>Bacillota</taxon>
        <taxon>Bacilli</taxon>
        <taxon>Bacillales</taxon>
        <taxon>Paenibacillaceae</taxon>
        <taxon>Paenibacillus</taxon>
    </lineage>
</organism>
<gene>
    <name evidence="3" type="ORF">BK138_25455</name>
</gene>
<dbReference type="InterPro" id="IPR001509">
    <property type="entry name" value="Epimerase_deHydtase"/>
</dbReference>
<comment type="similarity">
    <text evidence="1">Belongs to the NAD(P)-dependent epimerase/dehydratase family.</text>
</comment>
<evidence type="ECO:0000259" key="2">
    <source>
        <dbReference type="Pfam" id="PF01370"/>
    </source>
</evidence>
<evidence type="ECO:0000313" key="3">
    <source>
        <dbReference type="EMBL" id="OMF51610.1"/>
    </source>
</evidence>
<dbReference type="RefSeq" id="WP_076173610.1">
    <property type="nucleotide sequence ID" value="NZ_MRTP01000009.1"/>
</dbReference>
<dbReference type="Pfam" id="PF01370">
    <property type="entry name" value="Epimerase"/>
    <property type="match status" value="1"/>
</dbReference>
<name>A0A1R1EIG9_9BACL</name>
<dbReference type="Gene3D" id="3.40.50.720">
    <property type="entry name" value="NAD(P)-binding Rossmann-like Domain"/>
    <property type="match status" value="1"/>
</dbReference>
<evidence type="ECO:0000256" key="1">
    <source>
        <dbReference type="ARBA" id="ARBA00007637"/>
    </source>
</evidence>